<dbReference type="EMBL" id="LAZR01006496">
    <property type="protein sequence ID" value="KKM91705.1"/>
    <property type="molecule type" value="Genomic_DNA"/>
</dbReference>
<reference evidence="1" key="1">
    <citation type="journal article" date="2015" name="Nature">
        <title>Complex archaea that bridge the gap between prokaryotes and eukaryotes.</title>
        <authorList>
            <person name="Spang A."/>
            <person name="Saw J.H."/>
            <person name="Jorgensen S.L."/>
            <person name="Zaremba-Niedzwiedzka K."/>
            <person name="Martijn J."/>
            <person name="Lind A.E."/>
            <person name="van Eijk R."/>
            <person name="Schleper C."/>
            <person name="Guy L."/>
            <person name="Ettema T.J."/>
        </authorList>
    </citation>
    <scope>NUCLEOTIDE SEQUENCE</scope>
</reference>
<evidence type="ECO:0000313" key="1">
    <source>
        <dbReference type="EMBL" id="KKM91705.1"/>
    </source>
</evidence>
<proteinExistence type="predicted"/>
<gene>
    <name evidence="1" type="ORF">LCGC14_1225780</name>
</gene>
<organism evidence="1">
    <name type="scientific">marine sediment metagenome</name>
    <dbReference type="NCBI Taxonomy" id="412755"/>
    <lineage>
        <taxon>unclassified sequences</taxon>
        <taxon>metagenomes</taxon>
        <taxon>ecological metagenomes</taxon>
    </lineage>
</organism>
<sequence>MLFKGKNLDYEINFEANVDLGYWALPVSICFILTPAVSCLDGGRVLILRVLCFQFSLELWEWKHEVIDVGTSIEDIIDG</sequence>
<name>A0A0F9NS81_9ZZZZ</name>
<protein>
    <submittedName>
        <fullName evidence="1">Uncharacterized protein</fullName>
    </submittedName>
</protein>
<dbReference type="AlphaFoldDB" id="A0A0F9NS81"/>
<accession>A0A0F9NS81</accession>
<comment type="caution">
    <text evidence="1">The sequence shown here is derived from an EMBL/GenBank/DDBJ whole genome shotgun (WGS) entry which is preliminary data.</text>
</comment>